<keyword evidence="9 15" id="KW-0067">ATP-binding</keyword>
<dbReference type="Pfam" id="PF00069">
    <property type="entry name" value="Pkinase"/>
    <property type="match status" value="1"/>
</dbReference>
<evidence type="ECO:0000256" key="13">
    <source>
        <dbReference type="ARBA" id="ARBA00047899"/>
    </source>
</evidence>
<dbReference type="FunCoup" id="A0A059D0M3">
    <property type="interactions" value="155"/>
</dbReference>
<accession>A0A059D0M3</accession>
<dbReference type="SMART" id="SM00220">
    <property type="entry name" value="S_TKc"/>
    <property type="match status" value="1"/>
</dbReference>
<evidence type="ECO:0000256" key="12">
    <source>
        <dbReference type="ARBA" id="ARBA00023180"/>
    </source>
</evidence>
<dbReference type="EMBL" id="KK198754">
    <property type="protein sequence ID" value="KCW83931.1"/>
    <property type="molecule type" value="Genomic_DNA"/>
</dbReference>
<dbReference type="eggNOG" id="KOG1187">
    <property type="taxonomic scope" value="Eukaryota"/>
</dbReference>
<dbReference type="SUPFAM" id="SSF56112">
    <property type="entry name" value="Protein kinase-like (PK-like)"/>
    <property type="match status" value="1"/>
</dbReference>
<keyword evidence="8" id="KW-0418">Kinase</keyword>
<comment type="subcellular location">
    <subcellularLocation>
        <location evidence="1">Membrane</location>
        <topology evidence="1">Single-pass type I membrane protein</topology>
    </subcellularLocation>
</comment>
<dbReference type="InterPro" id="IPR011009">
    <property type="entry name" value="Kinase-like_dom_sf"/>
</dbReference>
<feature type="transmembrane region" description="Helical" evidence="16">
    <location>
        <begin position="6"/>
        <end position="26"/>
    </location>
</feature>
<dbReference type="Pfam" id="PF14380">
    <property type="entry name" value="WAK_assoc"/>
    <property type="match status" value="2"/>
</dbReference>
<dbReference type="EC" id="2.7.11.1" evidence="2"/>
<evidence type="ECO:0000256" key="2">
    <source>
        <dbReference type="ARBA" id="ARBA00012513"/>
    </source>
</evidence>
<dbReference type="PROSITE" id="PS00108">
    <property type="entry name" value="PROTEIN_KINASE_ST"/>
    <property type="match status" value="1"/>
</dbReference>
<evidence type="ECO:0000256" key="1">
    <source>
        <dbReference type="ARBA" id="ARBA00004479"/>
    </source>
</evidence>
<dbReference type="Gramene" id="KCW83931">
    <property type="protein sequence ID" value="KCW83931"/>
    <property type="gene ID" value="EUGRSUZ_B00810"/>
</dbReference>
<dbReference type="PANTHER" id="PTHR27009">
    <property type="entry name" value="RUST RESISTANCE KINASE LR10-RELATED"/>
    <property type="match status" value="1"/>
</dbReference>
<evidence type="ECO:0000313" key="18">
    <source>
        <dbReference type="EMBL" id="KCW83931.1"/>
    </source>
</evidence>
<dbReference type="InterPro" id="IPR025287">
    <property type="entry name" value="WAK_GUB"/>
</dbReference>
<dbReference type="GO" id="GO:0016020">
    <property type="term" value="C:membrane"/>
    <property type="evidence" value="ECO:0007669"/>
    <property type="project" value="UniProtKB-SubCell"/>
</dbReference>
<dbReference type="InterPro" id="IPR032872">
    <property type="entry name" value="WAK_assoc_C"/>
</dbReference>
<name>A0A059D0M3_EUCGR</name>
<evidence type="ECO:0000256" key="9">
    <source>
        <dbReference type="ARBA" id="ARBA00022840"/>
    </source>
</evidence>
<dbReference type="GO" id="GO:0005524">
    <property type="term" value="F:ATP binding"/>
    <property type="evidence" value="ECO:0007669"/>
    <property type="project" value="UniProtKB-UniRule"/>
</dbReference>
<evidence type="ECO:0000256" key="6">
    <source>
        <dbReference type="ARBA" id="ARBA00022729"/>
    </source>
</evidence>
<keyword evidence="4" id="KW-0808">Transferase</keyword>
<keyword evidence="11 16" id="KW-0472">Membrane</keyword>
<evidence type="ECO:0000256" key="8">
    <source>
        <dbReference type="ARBA" id="ARBA00022777"/>
    </source>
</evidence>
<organism evidence="18">
    <name type="scientific">Eucalyptus grandis</name>
    <name type="common">Flooded gum</name>
    <dbReference type="NCBI Taxonomy" id="71139"/>
    <lineage>
        <taxon>Eukaryota</taxon>
        <taxon>Viridiplantae</taxon>
        <taxon>Streptophyta</taxon>
        <taxon>Embryophyta</taxon>
        <taxon>Tracheophyta</taxon>
        <taxon>Spermatophyta</taxon>
        <taxon>Magnoliopsida</taxon>
        <taxon>eudicotyledons</taxon>
        <taxon>Gunneridae</taxon>
        <taxon>Pentapetalae</taxon>
        <taxon>rosids</taxon>
        <taxon>malvids</taxon>
        <taxon>Myrtales</taxon>
        <taxon>Myrtaceae</taxon>
        <taxon>Myrtoideae</taxon>
        <taxon>Eucalypteae</taxon>
        <taxon>Eucalyptus</taxon>
    </lineage>
</organism>
<feature type="domain" description="Protein kinase" evidence="17">
    <location>
        <begin position="432"/>
        <end position="714"/>
    </location>
</feature>
<dbReference type="PROSITE" id="PS00107">
    <property type="entry name" value="PROTEIN_KINASE_ATP"/>
    <property type="match status" value="1"/>
</dbReference>
<proteinExistence type="predicted"/>
<keyword evidence="10 16" id="KW-1133">Transmembrane helix</keyword>
<evidence type="ECO:0000256" key="4">
    <source>
        <dbReference type="ARBA" id="ARBA00022679"/>
    </source>
</evidence>
<dbReference type="Gene3D" id="3.30.200.20">
    <property type="entry name" value="Phosphorylase Kinase, domain 1"/>
    <property type="match status" value="1"/>
</dbReference>
<dbReference type="InterPro" id="IPR000719">
    <property type="entry name" value="Prot_kinase_dom"/>
</dbReference>
<dbReference type="OMA" id="QWNETAS"/>
<evidence type="ECO:0000256" key="15">
    <source>
        <dbReference type="PROSITE-ProRule" id="PRU10141"/>
    </source>
</evidence>
<keyword evidence="12" id="KW-0325">Glycoprotein</keyword>
<protein>
    <recommendedName>
        <fullName evidence="2">non-specific serine/threonine protein kinase</fullName>
        <ecNumber evidence="2">2.7.11.1</ecNumber>
    </recommendedName>
</protein>
<gene>
    <name evidence="18" type="ORF">EUGRSUZ_B00810</name>
</gene>
<comment type="catalytic activity">
    <reaction evidence="13">
        <text>L-threonyl-[protein] + ATP = O-phospho-L-threonyl-[protein] + ADP + H(+)</text>
        <dbReference type="Rhea" id="RHEA:46608"/>
        <dbReference type="Rhea" id="RHEA-COMP:11060"/>
        <dbReference type="Rhea" id="RHEA-COMP:11605"/>
        <dbReference type="ChEBI" id="CHEBI:15378"/>
        <dbReference type="ChEBI" id="CHEBI:30013"/>
        <dbReference type="ChEBI" id="CHEBI:30616"/>
        <dbReference type="ChEBI" id="CHEBI:61977"/>
        <dbReference type="ChEBI" id="CHEBI:456216"/>
        <dbReference type="EC" id="2.7.11.1"/>
    </reaction>
</comment>
<dbReference type="PROSITE" id="PS50011">
    <property type="entry name" value="PROTEIN_KINASE_DOM"/>
    <property type="match status" value="1"/>
</dbReference>
<dbReference type="InterPro" id="IPR008271">
    <property type="entry name" value="Ser/Thr_kinase_AS"/>
</dbReference>
<evidence type="ECO:0000256" key="14">
    <source>
        <dbReference type="ARBA" id="ARBA00048679"/>
    </source>
</evidence>
<dbReference type="AlphaFoldDB" id="A0A059D0M3"/>
<dbReference type="Pfam" id="PF13947">
    <property type="entry name" value="GUB_WAK_bind"/>
    <property type="match status" value="2"/>
</dbReference>
<dbReference type="FunFam" id="3.30.200.20:FF:000178">
    <property type="entry name" value="serine/threonine-protein kinase PBS1-like"/>
    <property type="match status" value="1"/>
</dbReference>
<dbReference type="GO" id="GO:0004674">
    <property type="term" value="F:protein serine/threonine kinase activity"/>
    <property type="evidence" value="ECO:0007669"/>
    <property type="project" value="UniProtKB-KW"/>
</dbReference>
<feature type="binding site" evidence="15">
    <location>
        <position position="460"/>
    </location>
    <ligand>
        <name>ATP</name>
        <dbReference type="ChEBI" id="CHEBI:30616"/>
    </ligand>
</feature>
<reference evidence="18" key="1">
    <citation type="submission" date="2013-07" db="EMBL/GenBank/DDBJ databases">
        <title>The genome of Eucalyptus grandis.</title>
        <authorList>
            <person name="Schmutz J."/>
            <person name="Hayes R."/>
            <person name="Myburg A."/>
            <person name="Tuskan G."/>
            <person name="Grattapaglia D."/>
            <person name="Rokhsar D.S."/>
        </authorList>
    </citation>
    <scope>NUCLEOTIDE SEQUENCE</scope>
    <source>
        <tissue evidence="18">Leaf extractions</tissue>
    </source>
</reference>
<dbReference type="GO" id="GO:0030247">
    <property type="term" value="F:polysaccharide binding"/>
    <property type="evidence" value="ECO:0007669"/>
    <property type="project" value="InterPro"/>
</dbReference>
<keyword evidence="7 15" id="KW-0547">Nucleotide-binding</keyword>
<dbReference type="InterPro" id="IPR045874">
    <property type="entry name" value="LRK10/LRL21-25-like"/>
</dbReference>
<evidence type="ECO:0000259" key="17">
    <source>
        <dbReference type="PROSITE" id="PS50011"/>
    </source>
</evidence>
<evidence type="ECO:0000256" key="7">
    <source>
        <dbReference type="ARBA" id="ARBA00022741"/>
    </source>
</evidence>
<evidence type="ECO:0000256" key="11">
    <source>
        <dbReference type="ARBA" id="ARBA00023136"/>
    </source>
</evidence>
<evidence type="ECO:0000256" key="3">
    <source>
        <dbReference type="ARBA" id="ARBA00022527"/>
    </source>
</evidence>
<keyword evidence="3" id="KW-0723">Serine/threonine-protein kinase</keyword>
<sequence length="756" mass="85384">MGDAASLLLSSHSCSILVFILVSLIIPQGLLCEGDDNVHYNECRHSSNCGTVANITYLFWGGSRPQFCGLPAFRVECYEDEFPIFEYQEQKYRVLKIDQNLRTMTITRMDLTDLHEFRNTSIMDSPLFHRTPAVKSLSISYGSSASPMDFECFYDFVRKPAIFIEDNFLDRKLPIFITNCITSINVPVLWSTLDDVGRRNISLQEVVKQGFDVQYSDHRECLTCPSSGGFCGHNTSSSSYSFTCYCHDKPHAHTCNDPGCCWLALVIIFASLVYQALSKDKQYKACLPRNCGHGPNIGYPFWISGEQESKCGYPNFEITCKEKYPILTFLDSKFIIKDIFYANHSFLLVNALEAPVDVNADFYSLITMNYSEVMKMGFLLNLTANNCSNREGSEGRCGFENDDFVCFCLDGRHSKTCNDDKYTYKDIKRMTNSFKEKLGQGGYGCVYKGKLQDGQLVAVKLLKKLRGDAEEFFNEVASISRTSHVNVVNLLGFCFEGSKRALVYEFMPNGSLEKFIFNRSNTMELDQLLSWDTLYQISLGIAHGLEYLHRGCNTRILHFDIKPHNILLDESYCPKISDFGLAKICPRQESIVSMLGARGTPGYIAPELFMRNIGGVSHKSDVYSYGMMVLEMVGRRKNIGVMVDRTSETYFPHWVHQRLELREELGLHGILNERDEEIAKKMIVVGLWCIQINPRARPCTTQVVEMLKGSAEALQIPPKPSLSSPSRLLEACPCESSSLQESNDSSCGYSISLIGD</sequence>
<keyword evidence="5 16" id="KW-0812">Transmembrane</keyword>
<dbReference type="Gene3D" id="1.10.510.10">
    <property type="entry name" value="Transferase(Phosphotransferase) domain 1"/>
    <property type="match status" value="1"/>
</dbReference>
<dbReference type="InterPro" id="IPR017441">
    <property type="entry name" value="Protein_kinase_ATP_BS"/>
</dbReference>
<keyword evidence="6" id="KW-0732">Signal</keyword>
<comment type="catalytic activity">
    <reaction evidence="14">
        <text>L-seryl-[protein] + ATP = O-phospho-L-seryl-[protein] + ADP + H(+)</text>
        <dbReference type="Rhea" id="RHEA:17989"/>
        <dbReference type="Rhea" id="RHEA-COMP:9863"/>
        <dbReference type="Rhea" id="RHEA-COMP:11604"/>
        <dbReference type="ChEBI" id="CHEBI:15378"/>
        <dbReference type="ChEBI" id="CHEBI:29999"/>
        <dbReference type="ChEBI" id="CHEBI:30616"/>
        <dbReference type="ChEBI" id="CHEBI:83421"/>
        <dbReference type="ChEBI" id="CHEBI:456216"/>
        <dbReference type="EC" id="2.7.11.1"/>
    </reaction>
</comment>
<evidence type="ECO:0000256" key="5">
    <source>
        <dbReference type="ARBA" id="ARBA00022692"/>
    </source>
</evidence>
<evidence type="ECO:0000256" key="16">
    <source>
        <dbReference type="SAM" id="Phobius"/>
    </source>
</evidence>
<dbReference type="FunFam" id="1.10.510.10:FF:000590">
    <property type="entry name" value="PR5-like receptor kinase"/>
    <property type="match status" value="1"/>
</dbReference>
<evidence type="ECO:0000256" key="10">
    <source>
        <dbReference type="ARBA" id="ARBA00022989"/>
    </source>
</evidence>
<dbReference type="InParanoid" id="A0A059D0M3"/>